<keyword evidence="2" id="KW-0732">Signal</keyword>
<organism evidence="3 4">
    <name type="scientific">Stephanodiscus triporus</name>
    <dbReference type="NCBI Taxonomy" id="2934178"/>
    <lineage>
        <taxon>Eukaryota</taxon>
        <taxon>Sar</taxon>
        <taxon>Stramenopiles</taxon>
        <taxon>Ochrophyta</taxon>
        <taxon>Bacillariophyta</taxon>
        <taxon>Coscinodiscophyceae</taxon>
        <taxon>Thalassiosirophycidae</taxon>
        <taxon>Stephanodiscales</taxon>
        <taxon>Stephanodiscaceae</taxon>
        <taxon>Stephanodiscus</taxon>
    </lineage>
</organism>
<keyword evidence="1" id="KW-0812">Transmembrane</keyword>
<sequence length="274" mass="29220">MHGLIGVAFLSNIVSGFSCRAHVPPQAFLRNSSPSSLCRSSSNTFGRVALEQLCGEVFSSPALKIRGGDKDGTNSARTASTMSGDDAALTGKDLNLTAGKVLASMWGSFGVVYILAKAIKRVVPIALEPFFSGGAVPLTRFQQAAYLFTCLFFAYAEGYKGFQLKFSPLVVSRSFTLLPSSSPIHHLFLAPLYSMGLFHATKKRMIVSWSVSMGVAAVVAAVKRLPYPWRNIVDAGVVVGLTWGTISILGGYIISLITGIAPIDVNPALPEKKK</sequence>
<dbReference type="EMBL" id="JALLAZ020001159">
    <property type="protein sequence ID" value="KAL3779507.1"/>
    <property type="molecule type" value="Genomic_DNA"/>
</dbReference>
<feature type="signal peptide" evidence="2">
    <location>
        <begin position="1"/>
        <end position="16"/>
    </location>
</feature>
<accession>A0ABD3NV60</accession>
<dbReference type="AlphaFoldDB" id="A0ABD3NV60"/>
<proteinExistence type="predicted"/>
<feature type="transmembrane region" description="Helical" evidence="1">
    <location>
        <begin position="205"/>
        <end position="222"/>
    </location>
</feature>
<keyword evidence="1" id="KW-1133">Transmembrane helix</keyword>
<name>A0ABD3NV60_9STRA</name>
<reference evidence="3 4" key="1">
    <citation type="submission" date="2024-10" db="EMBL/GenBank/DDBJ databases">
        <title>Updated reference genomes for cyclostephanoid diatoms.</title>
        <authorList>
            <person name="Roberts W.R."/>
            <person name="Alverson A.J."/>
        </authorList>
    </citation>
    <scope>NUCLEOTIDE SEQUENCE [LARGE SCALE GENOMIC DNA]</scope>
    <source>
        <strain evidence="3 4">AJA276-08</strain>
    </source>
</reference>
<comment type="caution">
    <text evidence="3">The sequence shown here is derived from an EMBL/GenBank/DDBJ whole genome shotgun (WGS) entry which is preliminary data.</text>
</comment>
<evidence type="ECO:0000256" key="2">
    <source>
        <dbReference type="SAM" id="SignalP"/>
    </source>
</evidence>
<feature type="chain" id="PRO_5044858911" evidence="2">
    <location>
        <begin position="17"/>
        <end position="274"/>
    </location>
</feature>
<evidence type="ECO:0000313" key="3">
    <source>
        <dbReference type="EMBL" id="KAL3779507.1"/>
    </source>
</evidence>
<keyword evidence="1" id="KW-0472">Membrane</keyword>
<protein>
    <submittedName>
        <fullName evidence="3">Uncharacterized protein</fullName>
    </submittedName>
</protein>
<keyword evidence="4" id="KW-1185">Reference proteome</keyword>
<gene>
    <name evidence="3" type="ORF">ACHAW5_010636</name>
</gene>
<dbReference type="Proteomes" id="UP001530315">
    <property type="component" value="Unassembled WGS sequence"/>
</dbReference>
<evidence type="ECO:0000313" key="4">
    <source>
        <dbReference type="Proteomes" id="UP001530315"/>
    </source>
</evidence>
<evidence type="ECO:0000256" key="1">
    <source>
        <dbReference type="SAM" id="Phobius"/>
    </source>
</evidence>
<feature type="transmembrane region" description="Helical" evidence="1">
    <location>
        <begin position="242"/>
        <end position="265"/>
    </location>
</feature>